<keyword evidence="1" id="KW-0239">DNA-directed DNA polymerase</keyword>
<keyword evidence="2" id="KW-1185">Reference proteome</keyword>
<keyword evidence="1" id="KW-0548">Nucleotidyltransferase</keyword>
<evidence type="ECO:0000313" key="1">
    <source>
        <dbReference type="EMBL" id="KAK8220040.1"/>
    </source>
</evidence>
<gene>
    <name evidence="1" type="primary">POL12</name>
    <name evidence="1" type="ORF">M8818_000456</name>
</gene>
<sequence>MSNELNGYGVTGIRTRLGESLRDPNQLILNPQPVASSRVFPCATFPTRRALYHKLQSTSTDCTSANTTDNTLRNIHRPTAMVDMATELNELFAQPNSPLQSDVLGELQSIIRVHGIEPQELFFKWEAYSIKMGTENTTMEYKTAKDFKKDLQDALERESRGKTHLQSASKRGVGATPRNANTGDVYGVLDGLVTGTPRPNGSAASKRRNNFATPAAKASKVTAMSSPSERKAPDGTSDLLAIPFNERQNAGQIIESLNSHIPIPEPPSQPPTDARVKLKANSEIAKFAYRPMAMKLSEASEILDDRIDEFASLIQEHHNLPDSAFGNPAAQSTAEIVAVGRIASDTSEGKLNAASLVLETSRRMGAGLRVPLRMGDLTFDLFPGKIVALRGINASGEQFTVSEVLPIPLLNQPASLPAEIATHNARQQAGADTESRPLNIMIGSGPFTTDHDLSYPALHALLDRAAETVADVLILTGPFLDIEHPLITSGNISLPPDFPVEPDHATLTDAFRAFISTPLNRLTQRNPAITIILVPSVRDAISKHVSWPQDRFPRRELGLPKQVTCVTNPITLSINEMVFGISSQDVLAEMQRQRVSQGKSVTDDPLAQLSRNVVEQRHFFPVFPPLERQGMGASLDLSYLKLGEWLVRPDVLICPSMLTPFPKVVEGVYVINPGTLSKKRGAGTFAQMTVVPRRLTEEESNAGGVVAHEVYKRARCEEPLVDGYTDELFMDSALNKEDRLNVHHGIISTHSSVWLHDHTSSPALEQFSSHFWPNRFVAPHKQQVQQCFPLVLSNIVPVALRKCQQTLMP</sequence>
<proteinExistence type="predicted"/>
<evidence type="ECO:0000313" key="2">
    <source>
        <dbReference type="Proteomes" id="UP001320706"/>
    </source>
</evidence>
<keyword evidence="1" id="KW-0808">Transferase</keyword>
<organism evidence="1 2">
    <name type="scientific">Zalaria obscura</name>
    <dbReference type="NCBI Taxonomy" id="2024903"/>
    <lineage>
        <taxon>Eukaryota</taxon>
        <taxon>Fungi</taxon>
        <taxon>Dikarya</taxon>
        <taxon>Ascomycota</taxon>
        <taxon>Pezizomycotina</taxon>
        <taxon>Dothideomycetes</taxon>
        <taxon>Dothideomycetidae</taxon>
        <taxon>Dothideales</taxon>
        <taxon>Zalariaceae</taxon>
        <taxon>Zalaria</taxon>
    </lineage>
</organism>
<name>A0ACC3SPQ5_9PEZI</name>
<protein>
    <submittedName>
        <fullName evidence="1">DNA-directed DNA polymerase alpha subunit pol12</fullName>
    </submittedName>
</protein>
<dbReference type="EMBL" id="JAMKPW020000002">
    <property type="protein sequence ID" value="KAK8220040.1"/>
    <property type="molecule type" value="Genomic_DNA"/>
</dbReference>
<accession>A0ACC3SPQ5</accession>
<reference evidence="1" key="1">
    <citation type="submission" date="2024-02" db="EMBL/GenBank/DDBJ databases">
        <title>Metagenome Assembled Genome of Zalaria obscura JY119.</title>
        <authorList>
            <person name="Vighnesh L."/>
            <person name="Jagadeeshwari U."/>
            <person name="Venkata Ramana C."/>
            <person name="Sasikala C."/>
        </authorList>
    </citation>
    <scope>NUCLEOTIDE SEQUENCE</scope>
    <source>
        <strain evidence="1">JY119</strain>
    </source>
</reference>
<comment type="caution">
    <text evidence="1">The sequence shown here is derived from an EMBL/GenBank/DDBJ whole genome shotgun (WGS) entry which is preliminary data.</text>
</comment>
<dbReference type="Proteomes" id="UP001320706">
    <property type="component" value="Unassembled WGS sequence"/>
</dbReference>